<dbReference type="Gene3D" id="1.10.8.930">
    <property type="entry name" value="Protein of unknown function DUF1465"/>
    <property type="match status" value="1"/>
</dbReference>
<dbReference type="Proteomes" id="UP000287746">
    <property type="component" value="Unassembled WGS sequence"/>
</dbReference>
<dbReference type="RefSeq" id="WP_066575413.1">
    <property type="nucleotide sequence ID" value="NZ_CP018820.1"/>
</dbReference>
<dbReference type="OrthoDB" id="9799531at2"/>
<dbReference type="KEGG" id="skr:BRX40_14750"/>
<dbReference type="InterPro" id="IPR038301">
    <property type="entry name" value="AraC-like_sf"/>
</dbReference>
<gene>
    <name evidence="1" type="ORF">BRX40_14750</name>
    <name evidence="2" type="ORF">CA257_12660</name>
    <name evidence="3" type="ORF">DAH66_00890</name>
</gene>
<accession>A0A1L6JC82</accession>
<dbReference type="EMBL" id="CP018820">
    <property type="protein sequence ID" value="APR53516.1"/>
    <property type="molecule type" value="Genomic_DNA"/>
</dbReference>
<evidence type="ECO:0000313" key="3">
    <source>
        <dbReference type="EMBL" id="RSY90569.1"/>
    </source>
</evidence>
<dbReference type="Proteomes" id="UP000185161">
    <property type="component" value="Chromosome"/>
</dbReference>
<proteinExistence type="predicted"/>
<evidence type="ECO:0000313" key="1">
    <source>
        <dbReference type="EMBL" id="APR53516.1"/>
    </source>
</evidence>
<reference evidence="4" key="2">
    <citation type="submission" date="2016-12" db="EMBL/GenBank/DDBJ databases">
        <title>Whole genome sequencing of Sphingomonas sp. ABOJV.</title>
        <authorList>
            <person name="Conlan S."/>
            <person name="Thomas P.J."/>
            <person name="Mullikin J."/>
            <person name="Palmore T.N."/>
            <person name="Frank K.M."/>
            <person name="Segre J.A."/>
        </authorList>
    </citation>
    <scope>NUCLEOTIDE SEQUENCE [LARGE SCALE GENOMIC DNA]</scope>
    <source>
        <strain evidence="4">ABOJV</strain>
    </source>
</reference>
<dbReference type="Pfam" id="PF07323">
    <property type="entry name" value="DUF1465"/>
    <property type="match status" value="1"/>
</dbReference>
<evidence type="ECO:0000313" key="5">
    <source>
        <dbReference type="Proteomes" id="UP000286681"/>
    </source>
</evidence>
<dbReference type="Proteomes" id="UP000286681">
    <property type="component" value="Unassembled WGS sequence"/>
</dbReference>
<sequence>MSRGSATSRIHRRLIDSLYTESMVLADEARAYFDEMGRNERDTLDAMTRVVFSCESLKVTTRLMHVIAWLLTQRAVDAGELPAGDALDPSRRLGTAPETDAASFDAMPLAAQGLIAASQDLYRRVARFDVVESEEAPVPVSPARRMLDRLAHAF</sequence>
<protein>
    <submittedName>
        <fullName evidence="2">DUF1465 family protein</fullName>
    </submittedName>
</protein>
<organism evidence="1 4">
    <name type="scientific">Sphingomonas koreensis</name>
    <dbReference type="NCBI Taxonomy" id="93064"/>
    <lineage>
        <taxon>Bacteria</taxon>
        <taxon>Pseudomonadati</taxon>
        <taxon>Pseudomonadota</taxon>
        <taxon>Alphaproteobacteria</taxon>
        <taxon>Sphingomonadales</taxon>
        <taxon>Sphingomonadaceae</taxon>
        <taxon>Sphingomonas</taxon>
    </lineage>
</organism>
<dbReference type="GeneID" id="44133823"/>
<dbReference type="InterPro" id="IPR010848">
    <property type="entry name" value="DUF1465"/>
</dbReference>
<dbReference type="STRING" id="93064.BRX40_14750"/>
<evidence type="ECO:0000313" key="4">
    <source>
        <dbReference type="Proteomes" id="UP000185161"/>
    </source>
</evidence>
<reference evidence="1" key="1">
    <citation type="submission" date="2016-12" db="EMBL/GenBank/DDBJ databases">
        <title>Whole genome sequencing of Sphingomonas koreensis.</title>
        <authorList>
            <person name="Conlan S."/>
            <person name="Thomas P.J."/>
            <person name="Mullikin J."/>
            <person name="Palmore T.N."/>
            <person name="Frank K.M."/>
            <person name="Segre J.A."/>
        </authorList>
    </citation>
    <scope>NUCLEOTIDE SEQUENCE</scope>
    <source>
        <strain evidence="1">ABOJV</strain>
    </source>
</reference>
<evidence type="ECO:0000313" key="2">
    <source>
        <dbReference type="EMBL" id="RSV02727.1"/>
    </source>
</evidence>
<name>A0A1L6JC82_9SPHN</name>
<keyword evidence="4" id="KW-1185">Reference proteome</keyword>
<evidence type="ECO:0000313" key="6">
    <source>
        <dbReference type="Proteomes" id="UP000287746"/>
    </source>
</evidence>
<dbReference type="EMBL" id="QQYZ01000001">
    <property type="protein sequence ID" value="RSY90569.1"/>
    <property type="molecule type" value="Genomic_DNA"/>
</dbReference>
<dbReference type="AlphaFoldDB" id="A0A1L6JC82"/>
<reference evidence="5 6" key="3">
    <citation type="submission" date="2018-07" db="EMBL/GenBank/DDBJ databases">
        <title>Genomic and Epidemiologic Investigation of an Indolent Hospital Outbreak.</title>
        <authorList>
            <person name="Johnson R.C."/>
            <person name="Deming C."/>
            <person name="Conlan S."/>
            <person name="Zellmer C.J."/>
            <person name="Michelin A.V."/>
            <person name="Lee-Lin S."/>
            <person name="Thomas P.J."/>
            <person name="Park M."/>
            <person name="Weingarten R.A."/>
            <person name="Less J."/>
            <person name="Dekker J.P."/>
            <person name="Frank K.M."/>
            <person name="Musser K.A."/>
            <person name="Mcquiston J.R."/>
            <person name="Henderson D.K."/>
            <person name="Lau A.F."/>
            <person name="Palmore T.N."/>
            <person name="Segre J.A."/>
        </authorList>
    </citation>
    <scope>NUCLEOTIDE SEQUENCE [LARGE SCALE GENOMIC DNA]</scope>
    <source>
        <strain evidence="3 6">SK-CDC1_0717</strain>
        <strain evidence="2 5">SK-NIH.Env10_0317</strain>
    </source>
</reference>
<dbReference type="EMBL" id="QQWO01000009">
    <property type="protein sequence ID" value="RSV02727.1"/>
    <property type="molecule type" value="Genomic_DNA"/>
</dbReference>